<evidence type="ECO:0000313" key="1">
    <source>
        <dbReference type="EMBL" id="AUB81609.1"/>
    </source>
</evidence>
<accession>A0A2K8U877</accession>
<dbReference type="EMBL" id="CP020370">
    <property type="protein sequence ID" value="AUB81609.1"/>
    <property type="molecule type" value="Genomic_DNA"/>
</dbReference>
<name>A0A2K8U877_9GAMM</name>
<sequence>MSAALNLAVVLTLTDQLSAGLQGISERLTQVGVAGAGMLAAMRVPITAFAEAEDSMTRLKVAMMQAGGVVPKVFADISA</sequence>
<reference evidence="1 2" key="1">
    <citation type="submission" date="2017-03" db="EMBL/GenBank/DDBJ databases">
        <title>Complete genome sequence of Candidatus 'Thiodictyon syntrophicum' sp. nov. strain Cad16T, a photolithoautotroph purple sulfur bacterium isolated from an alpine meromictic lake.</title>
        <authorList>
            <person name="Luedin S.M."/>
            <person name="Pothier J.F."/>
            <person name="Danza F."/>
            <person name="Storelli N."/>
            <person name="Wittwer M."/>
            <person name="Tonolla M."/>
        </authorList>
    </citation>
    <scope>NUCLEOTIDE SEQUENCE [LARGE SCALE GENOMIC DNA]</scope>
    <source>
        <strain evidence="1 2">Cad16T</strain>
    </source>
</reference>
<proteinExistence type="predicted"/>
<dbReference type="AlphaFoldDB" id="A0A2K8U877"/>
<evidence type="ECO:0008006" key="3">
    <source>
        <dbReference type="Google" id="ProtNLM"/>
    </source>
</evidence>
<organism evidence="1 2">
    <name type="scientific">Candidatus Thiodictyon syntrophicum</name>
    <dbReference type="NCBI Taxonomy" id="1166950"/>
    <lineage>
        <taxon>Bacteria</taxon>
        <taxon>Pseudomonadati</taxon>
        <taxon>Pseudomonadota</taxon>
        <taxon>Gammaproteobacteria</taxon>
        <taxon>Chromatiales</taxon>
        <taxon>Chromatiaceae</taxon>
        <taxon>Thiodictyon</taxon>
    </lineage>
</organism>
<protein>
    <recommendedName>
        <fullName evidence="3">Phage tail tape measure protein</fullName>
    </recommendedName>
</protein>
<dbReference type="Proteomes" id="UP000232638">
    <property type="component" value="Chromosome"/>
</dbReference>
<gene>
    <name evidence="1" type="ORF">THSYN_11995</name>
</gene>
<dbReference type="KEGG" id="tsy:THSYN_11995"/>
<evidence type="ECO:0000313" key="2">
    <source>
        <dbReference type="Proteomes" id="UP000232638"/>
    </source>
</evidence>
<dbReference type="RefSeq" id="WP_100919373.1">
    <property type="nucleotide sequence ID" value="NZ_CP020370.1"/>
</dbReference>
<dbReference type="OrthoDB" id="8019720at2"/>
<keyword evidence="2" id="KW-1185">Reference proteome</keyword>